<organism evidence="2 3">
    <name type="scientific">Mucilaginibacter rigui</name>
    <dbReference type="NCBI Taxonomy" id="534635"/>
    <lineage>
        <taxon>Bacteria</taxon>
        <taxon>Pseudomonadati</taxon>
        <taxon>Bacteroidota</taxon>
        <taxon>Sphingobacteriia</taxon>
        <taxon>Sphingobacteriales</taxon>
        <taxon>Sphingobacteriaceae</taxon>
        <taxon>Mucilaginibacter</taxon>
    </lineage>
</organism>
<dbReference type="PROSITE" id="PS51186">
    <property type="entry name" value="GNAT"/>
    <property type="match status" value="1"/>
</dbReference>
<dbReference type="EMBL" id="JACWMW010000003">
    <property type="protein sequence ID" value="MBD1386822.1"/>
    <property type="molecule type" value="Genomic_DNA"/>
</dbReference>
<evidence type="ECO:0000313" key="2">
    <source>
        <dbReference type="EMBL" id="MBD1386822.1"/>
    </source>
</evidence>
<feature type="domain" description="N-acetyltransferase" evidence="1">
    <location>
        <begin position="99"/>
        <end position="229"/>
    </location>
</feature>
<gene>
    <name evidence="2" type="ORF">IDJ75_16175</name>
</gene>
<dbReference type="CDD" id="cd04301">
    <property type="entry name" value="NAT_SF"/>
    <property type="match status" value="1"/>
</dbReference>
<dbReference type="InterPro" id="IPR016181">
    <property type="entry name" value="Acyl_CoA_acyltransferase"/>
</dbReference>
<name>A0ABR7XAG8_9SPHI</name>
<dbReference type="Gene3D" id="3.40.630.30">
    <property type="match status" value="1"/>
</dbReference>
<protein>
    <submittedName>
        <fullName evidence="2">GNAT family N-acetyltransferase</fullName>
    </submittedName>
</protein>
<reference evidence="2 3" key="1">
    <citation type="submission" date="2020-09" db="EMBL/GenBank/DDBJ databases">
        <title>Novel species of Mucilaginibacter isolated from a glacier on the Tibetan Plateau.</title>
        <authorList>
            <person name="Liu Q."/>
            <person name="Xin Y.-H."/>
        </authorList>
    </citation>
    <scope>NUCLEOTIDE SEQUENCE [LARGE SCALE GENOMIC DNA]</scope>
    <source>
        <strain evidence="2 3">CGMCC 1.13878</strain>
    </source>
</reference>
<evidence type="ECO:0000259" key="1">
    <source>
        <dbReference type="PROSITE" id="PS51186"/>
    </source>
</evidence>
<dbReference type="SUPFAM" id="SSF55729">
    <property type="entry name" value="Acyl-CoA N-acyltransferases (Nat)"/>
    <property type="match status" value="1"/>
</dbReference>
<keyword evidence="3" id="KW-1185">Reference proteome</keyword>
<dbReference type="RefSeq" id="WP_191176643.1">
    <property type="nucleotide sequence ID" value="NZ_JACWMW010000003.1"/>
</dbReference>
<evidence type="ECO:0000313" key="3">
    <source>
        <dbReference type="Proteomes" id="UP000618754"/>
    </source>
</evidence>
<dbReference type="Pfam" id="PF08445">
    <property type="entry name" value="FR47"/>
    <property type="match status" value="1"/>
</dbReference>
<dbReference type="InterPro" id="IPR013653">
    <property type="entry name" value="GCN5-like_dom"/>
</dbReference>
<accession>A0ABR7XAG8</accession>
<proteinExistence type="predicted"/>
<comment type="caution">
    <text evidence="2">The sequence shown here is derived from an EMBL/GenBank/DDBJ whole genome shotgun (WGS) entry which is preliminary data.</text>
</comment>
<sequence>MTHILDNPIYNALKTGNKKLAIGDGQISIFRRDVAPFAGMKSNSEDDFKAITALCDHINPVVIFTPVKLNIPTNWEVARAFDMLQMVYEGPIPVKSTTKQITDLDESHIPQMLELTQLTKPGPFLERTIEFGNYTGIFEDGKLVSMLGQRMQPLPYIEISAVCTHPGHLGKGYAGMLLNEQIKRVIKANGIPFLHVLADNDQAIRVYERVGFRTRKPIFGYVCNIIKDA</sequence>
<dbReference type="InterPro" id="IPR000182">
    <property type="entry name" value="GNAT_dom"/>
</dbReference>
<dbReference type="Proteomes" id="UP000618754">
    <property type="component" value="Unassembled WGS sequence"/>
</dbReference>